<reference evidence="1" key="2">
    <citation type="submission" date="2023-06" db="EMBL/GenBank/DDBJ databases">
        <authorList>
            <consortium name="Lawrence Berkeley National Laboratory"/>
            <person name="Haridas S."/>
            <person name="Hensen N."/>
            <person name="Bonometti L."/>
            <person name="Westerberg I."/>
            <person name="Brannstrom I.O."/>
            <person name="Guillou S."/>
            <person name="Cros-Aarteil S."/>
            <person name="Calhoun S."/>
            <person name="Kuo A."/>
            <person name="Mondo S."/>
            <person name="Pangilinan J."/>
            <person name="Riley R."/>
            <person name="LaButti K."/>
            <person name="Andreopoulos B."/>
            <person name="Lipzen A."/>
            <person name="Chen C."/>
            <person name="Yanf M."/>
            <person name="Daum C."/>
            <person name="Ng V."/>
            <person name="Clum A."/>
            <person name="Steindorff A."/>
            <person name="Ohm R."/>
            <person name="Martin F."/>
            <person name="Silar P."/>
            <person name="Natvig D."/>
            <person name="Lalanne C."/>
            <person name="Gautier V."/>
            <person name="Ament-velasquez S.L."/>
            <person name="Kruys A."/>
            <person name="Hutchinson M.I."/>
            <person name="Powell A.J."/>
            <person name="Barry K."/>
            <person name="Miller A.N."/>
            <person name="Grigoriev I.V."/>
            <person name="Debuchy R."/>
            <person name="Gladieux P."/>
            <person name="Thoren M.H."/>
            <person name="Johannesson H."/>
        </authorList>
    </citation>
    <scope>NUCLEOTIDE SEQUENCE</scope>
    <source>
        <strain evidence="1">CBS 232.78</strain>
    </source>
</reference>
<sequence>MAESQVATARYRSLDDVFASRNLSAILRGQFGVDISLSQQYPGVFLLHQTPRRGHISIMTFAQFTDVLRQIEAFIPPDADVMFVVDIGSQTTPAVLSDEWFDKIFNCAPKSQWDFSHMPSADFGDDLEMEELSKTALDKLIQSQNVVLFMDLERGQGMLKKIDQPKIDMEENAIPVSKGYGEITEEYLAVHYSMVQGESRAALPDAQLVSMLARDMVNAIEDAFGITALPASTKEQYLIEDEERLAHRLLLPAFFGNLVAFPLHDAGPGFHCLSGAEITMV</sequence>
<keyword evidence="2" id="KW-1185">Reference proteome</keyword>
<dbReference type="Proteomes" id="UP001285441">
    <property type="component" value="Unassembled WGS sequence"/>
</dbReference>
<accession>A0AAE0TZA6</accession>
<gene>
    <name evidence="1" type="ORF">B0H63DRAFT_509835</name>
</gene>
<proteinExistence type="predicted"/>
<protein>
    <submittedName>
        <fullName evidence="1">Uncharacterized protein</fullName>
    </submittedName>
</protein>
<dbReference type="AlphaFoldDB" id="A0AAE0TZA6"/>
<reference evidence="1" key="1">
    <citation type="journal article" date="2023" name="Mol. Phylogenet. Evol.">
        <title>Genome-scale phylogeny and comparative genomics of the fungal order Sordariales.</title>
        <authorList>
            <person name="Hensen N."/>
            <person name="Bonometti L."/>
            <person name="Westerberg I."/>
            <person name="Brannstrom I.O."/>
            <person name="Guillou S."/>
            <person name="Cros-Aarteil S."/>
            <person name="Calhoun S."/>
            <person name="Haridas S."/>
            <person name="Kuo A."/>
            <person name="Mondo S."/>
            <person name="Pangilinan J."/>
            <person name="Riley R."/>
            <person name="LaButti K."/>
            <person name="Andreopoulos B."/>
            <person name="Lipzen A."/>
            <person name="Chen C."/>
            <person name="Yan M."/>
            <person name="Daum C."/>
            <person name="Ng V."/>
            <person name="Clum A."/>
            <person name="Steindorff A."/>
            <person name="Ohm R.A."/>
            <person name="Martin F."/>
            <person name="Silar P."/>
            <person name="Natvig D.O."/>
            <person name="Lalanne C."/>
            <person name="Gautier V."/>
            <person name="Ament-Velasquez S.L."/>
            <person name="Kruys A."/>
            <person name="Hutchinson M.I."/>
            <person name="Powell A.J."/>
            <person name="Barry K."/>
            <person name="Miller A.N."/>
            <person name="Grigoriev I.V."/>
            <person name="Debuchy R."/>
            <person name="Gladieux P."/>
            <person name="Hiltunen Thoren M."/>
            <person name="Johannesson H."/>
        </authorList>
    </citation>
    <scope>NUCLEOTIDE SEQUENCE</scope>
    <source>
        <strain evidence="1">CBS 232.78</strain>
    </source>
</reference>
<dbReference type="EMBL" id="JAULSW010000004">
    <property type="protein sequence ID" value="KAK3384879.1"/>
    <property type="molecule type" value="Genomic_DNA"/>
</dbReference>
<evidence type="ECO:0000313" key="2">
    <source>
        <dbReference type="Proteomes" id="UP001285441"/>
    </source>
</evidence>
<comment type="caution">
    <text evidence="1">The sequence shown here is derived from an EMBL/GenBank/DDBJ whole genome shotgun (WGS) entry which is preliminary data.</text>
</comment>
<organism evidence="1 2">
    <name type="scientific">Podospora didyma</name>
    <dbReference type="NCBI Taxonomy" id="330526"/>
    <lineage>
        <taxon>Eukaryota</taxon>
        <taxon>Fungi</taxon>
        <taxon>Dikarya</taxon>
        <taxon>Ascomycota</taxon>
        <taxon>Pezizomycotina</taxon>
        <taxon>Sordariomycetes</taxon>
        <taxon>Sordariomycetidae</taxon>
        <taxon>Sordariales</taxon>
        <taxon>Podosporaceae</taxon>
        <taxon>Podospora</taxon>
    </lineage>
</organism>
<name>A0AAE0TZA6_9PEZI</name>
<evidence type="ECO:0000313" key="1">
    <source>
        <dbReference type="EMBL" id="KAK3384879.1"/>
    </source>
</evidence>